<evidence type="ECO:0000256" key="8">
    <source>
        <dbReference type="ARBA" id="ARBA00022777"/>
    </source>
</evidence>
<keyword evidence="6" id="KW-0479">Metal-binding</keyword>
<dbReference type="InterPro" id="IPR036206">
    <property type="entry name" value="ThiamineP_synth_sf"/>
</dbReference>
<evidence type="ECO:0000256" key="5">
    <source>
        <dbReference type="ARBA" id="ARBA00022679"/>
    </source>
</evidence>
<accession>A0AAF0EN80</accession>
<evidence type="ECO:0000256" key="4">
    <source>
        <dbReference type="ARBA" id="ARBA00005165"/>
    </source>
</evidence>
<dbReference type="Gene3D" id="3.20.20.70">
    <property type="entry name" value="Aldolase class I"/>
    <property type="match status" value="1"/>
</dbReference>
<dbReference type="HAMAP" id="MF_00228">
    <property type="entry name" value="Thz_kinase"/>
    <property type="match status" value="1"/>
</dbReference>
<evidence type="ECO:0000313" key="17">
    <source>
        <dbReference type="Proteomes" id="UP001219933"/>
    </source>
</evidence>
<dbReference type="Proteomes" id="UP001219933">
    <property type="component" value="Chromosome 1"/>
</dbReference>
<dbReference type="InterPro" id="IPR029056">
    <property type="entry name" value="Ribokinase-like"/>
</dbReference>
<comment type="pathway">
    <text evidence="3">Cofactor biosynthesis; thiamine diphosphate biosynthesis; 4-methyl-5-(2-phosphoethyl)-thiazole from 5-(2-hydroxyethyl)-4-methylthiazole: step 1/1.</text>
</comment>
<dbReference type="InterPro" id="IPR022998">
    <property type="entry name" value="ThiamineP_synth_TenI"/>
</dbReference>
<protein>
    <recommendedName>
        <fullName evidence="15">Thiamine phosphate synthase/TenI domain-containing protein</fullName>
    </recommendedName>
</protein>
<comment type="cofactor">
    <cofactor evidence="2">
        <name>Mg(2+)</name>
        <dbReference type="ChEBI" id="CHEBI:18420"/>
    </cofactor>
</comment>
<keyword evidence="11" id="KW-0784">Thiamine biosynthesis</keyword>
<dbReference type="CDD" id="cd00564">
    <property type="entry name" value="TMP_TenI"/>
    <property type="match status" value="1"/>
</dbReference>
<sequence length="523" mass="55151">MTPHDYSLYLVTGRELLPPGKDYYESLHESLRDGKVSVVQVREKHASTDEFKEIAEKTLEVCDKYGVRMIVNDNVDVAAALPERVGLHIGQEDAKLAYARSVLGAREIGVSVKTAEQAREAVAGGADYVGIGPCWETSSKAGITAADALMLTKSRDVVAGLAGDRYVPCVLIGGINVHNAMRTLSGASTASRHPDGVAVISAIVSQRHPDVAAAQLRGIVDQFKQERSAVVSATLSGKDIYDNIASHYKSGAPPLVQTITSHVSSHFSANIALAFASSPIMSHESEEADDLSKAIRALVLNIGTVTEDALRGMRATGTAANACGTPIVLDPVGVGASRFRYQVIQDILNRVQVSLIKGNAAELCTMIGSNEATSQGVDSVGRIANPEEIVRKLALQEGAIVVLTGATDYVSNGEQVYSTSSGSPLLGRITASGCALGVVLAAALASAATKHNVVLGDAESQRLRPPRLHDALFYGAIAGLEAYNYAAEVAAKEAAGPGTFIPRFLDALASFDSWDADHFVQRF</sequence>
<evidence type="ECO:0000256" key="13">
    <source>
        <dbReference type="ARBA" id="ARBA00047851"/>
    </source>
</evidence>
<evidence type="ECO:0000256" key="9">
    <source>
        <dbReference type="ARBA" id="ARBA00022840"/>
    </source>
</evidence>
<dbReference type="PANTHER" id="PTHR20857:SF23">
    <property type="entry name" value="THIAMINE BIOSYNTHETIC BIFUNCTIONAL ENZYME"/>
    <property type="match status" value="1"/>
</dbReference>
<dbReference type="NCBIfam" id="TIGR00693">
    <property type="entry name" value="thiE"/>
    <property type="match status" value="1"/>
</dbReference>
<evidence type="ECO:0000256" key="12">
    <source>
        <dbReference type="ARBA" id="ARBA00047334"/>
    </source>
</evidence>
<dbReference type="GO" id="GO:0005737">
    <property type="term" value="C:cytoplasm"/>
    <property type="evidence" value="ECO:0007669"/>
    <property type="project" value="TreeGrafter"/>
</dbReference>
<evidence type="ECO:0000256" key="14">
    <source>
        <dbReference type="ARBA" id="ARBA00047883"/>
    </source>
</evidence>
<evidence type="ECO:0000256" key="11">
    <source>
        <dbReference type="ARBA" id="ARBA00022977"/>
    </source>
</evidence>
<gene>
    <name evidence="16" type="ORF">MCUN1_000476</name>
</gene>
<dbReference type="GO" id="GO:0005524">
    <property type="term" value="F:ATP binding"/>
    <property type="evidence" value="ECO:0007669"/>
    <property type="project" value="UniProtKB-KW"/>
</dbReference>
<dbReference type="InterPro" id="IPR000417">
    <property type="entry name" value="Hyethyz_kinase"/>
</dbReference>
<dbReference type="SUPFAM" id="SSF51391">
    <property type="entry name" value="Thiamin phosphate synthase"/>
    <property type="match status" value="1"/>
</dbReference>
<keyword evidence="7" id="KW-0547">Nucleotide-binding</keyword>
<dbReference type="InterPro" id="IPR034291">
    <property type="entry name" value="TMP_synthase"/>
</dbReference>
<evidence type="ECO:0000256" key="1">
    <source>
        <dbReference type="ARBA" id="ARBA00001771"/>
    </source>
</evidence>
<proteinExistence type="inferred from homology"/>
<organism evidence="16 17">
    <name type="scientific">Malassezia cuniculi</name>
    <dbReference type="NCBI Taxonomy" id="948313"/>
    <lineage>
        <taxon>Eukaryota</taxon>
        <taxon>Fungi</taxon>
        <taxon>Dikarya</taxon>
        <taxon>Basidiomycota</taxon>
        <taxon>Ustilaginomycotina</taxon>
        <taxon>Malasseziomycetes</taxon>
        <taxon>Malasseziales</taxon>
        <taxon>Malasseziaceae</taxon>
        <taxon>Malassezia</taxon>
    </lineage>
</organism>
<name>A0AAF0EN80_9BASI</name>
<comment type="catalytic activity">
    <reaction evidence="12">
        <text>4-methyl-5-(2-phosphooxyethyl)-thiazole + 4-amino-2-methyl-5-(diphosphooxymethyl)pyrimidine + H(+) = thiamine phosphate + diphosphate</text>
        <dbReference type="Rhea" id="RHEA:22328"/>
        <dbReference type="ChEBI" id="CHEBI:15378"/>
        <dbReference type="ChEBI" id="CHEBI:33019"/>
        <dbReference type="ChEBI" id="CHEBI:37575"/>
        <dbReference type="ChEBI" id="CHEBI:57841"/>
        <dbReference type="ChEBI" id="CHEBI:58296"/>
        <dbReference type="EC" id="2.5.1.3"/>
    </reaction>
</comment>
<comment type="catalytic activity">
    <reaction evidence="13">
        <text>2-(2-carboxy-4-methylthiazol-5-yl)ethyl phosphate + 4-amino-2-methyl-5-(diphosphooxymethyl)pyrimidine + 2 H(+) = thiamine phosphate + CO2 + diphosphate</text>
        <dbReference type="Rhea" id="RHEA:47848"/>
        <dbReference type="ChEBI" id="CHEBI:15378"/>
        <dbReference type="ChEBI" id="CHEBI:16526"/>
        <dbReference type="ChEBI" id="CHEBI:33019"/>
        <dbReference type="ChEBI" id="CHEBI:37575"/>
        <dbReference type="ChEBI" id="CHEBI:57841"/>
        <dbReference type="ChEBI" id="CHEBI:62890"/>
        <dbReference type="EC" id="2.5.1.3"/>
    </reaction>
</comment>
<keyword evidence="5" id="KW-0808">Transferase</keyword>
<keyword evidence="9" id="KW-0067">ATP-binding</keyword>
<dbReference type="AlphaFoldDB" id="A0AAF0EN80"/>
<keyword evidence="8" id="KW-0418">Kinase</keyword>
<keyword evidence="10" id="KW-0460">Magnesium</keyword>
<dbReference type="SUPFAM" id="SSF53613">
    <property type="entry name" value="Ribokinase-like"/>
    <property type="match status" value="1"/>
</dbReference>
<dbReference type="Gene3D" id="3.40.1190.20">
    <property type="match status" value="1"/>
</dbReference>
<evidence type="ECO:0000256" key="7">
    <source>
        <dbReference type="ARBA" id="ARBA00022741"/>
    </source>
</evidence>
<feature type="domain" description="Thiamine phosphate synthase/TenI" evidence="15">
    <location>
        <begin position="8"/>
        <end position="203"/>
    </location>
</feature>
<evidence type="ECO:0000313" key="16">
    <source>
        <dbReference type="EMBL" id="WFD33663.1"/>
    </source>
</evidence>
<evidence type="ECO:0000256" key="3">
    <source>
        <dbReference type="ARBA" id="ARBA00004868"/>
    </source>
</evidence>
<evidence type="ECO:0000256" key="6">
    <source>
        <dbReference type="ARBA" id="ARBA00022723"/>
    </source>
</evidence>
<dbReference type="PRINTS" id="PR01099">
    <property type="entry name" value="HYETHTZKNASE"/>
</dbReference>
<evidence type="ECO:0000256" key="10">
    <source>
        <dbReference type="ARBA" id="ARBA00022842"/>
    </source>
</evidence>
<comment type="catalytic activity">
    <reaction evidence="1">
        <text>5-(2-hydroxyethyl)-4-methylthiazole + ATP = 4-methyl-5-(2-phosphooxyethyl)-thiazole + ADP + H(+)</text>
        <dbReference type="Rhea" id="RHEA:24212"/>
        <dbReference type="ChEBI" id="CHEBI:15378"/>
        <dbReference type="ChEBI" id="CHEBI:17957"/>
        <dbReference type="ChEBI" id="CHEBI:30616"/>
        <dbReference type="ChEBI" id="CHEBI:58296"/>
        <dbReference type="ChEBI" id="CHEBI:456216"/>
        <dbReference type="EC" id="2.7.1.50"/>
    </reaction>
</comment>
<dbReference type="CDD" id="cd01170">
    <property type="entry name" value="THZ_kinase"/>
    <property type="match status" value="1"/>
</dbReference>
<dbReference type="EMBL" id="CP119877">
    <property type="protein sequence ID" value="WFD33663.1"/>
    <property type="molecule type" value="Genomic_DNA"/>
</dbReference>
<dbReference type="GO" id="GO:0004789">
    <property type="term" value="F:thiamine-phosphate diphosphorylase activity"/>
    <property type="evidence" value="ECO:0007669"/>
    <property type="project" value="UniProtKB-EC"/>
</dbReference>
<dbReference type="GO" id="GO:0000287">
    <property type="term" value="F:magnesium ion binding"/>
    <property type="evidence" value="ECO:0007669"/>
    <property type="project" value="InterPro"/>
</dbReference>
<evidence type="ECO:0000259" key="15">
    <source>
        <dbReference type="Pfam" id="PF02581"/>
    </source>
</evidence>
<dbReference type="Pfam" id="PF02581">
    <property type="entry name" value="TMP-TENI"/>
    <property type="match status" value="1"/>
</dbReference>
<dbReference type="InterPro" id="IPR013785">
    <property type="entry name" value="Aldolase_TIM"/>
</dbReference>
<dbReference type="PANTHER" id="PTHR20857">
    <property type="entry name" value="THIAMINE-PHOSPHATE PYROPHOSPHORYLASE"/>
    <property type="match status" value="1"/>
</dbReference>
<comment type="pathway">
    <text evidence="4">Cofactor biosynthesis; thiamine diphosphate biosynthesis; thiamine phosphate from 4-amino-2-methyl-5-diphosphomethylpyrimidine and 4-methyl-5-(2-phosphoethyl)-thiazole: step 1/1.</text>
</comment>
<dbReference type="GO" id="GO:0004417">
    <property type="term" value="F:hydroxyethylthiazole kinase activity"/>
    <property type="evidence" value="ECO:0007669"/>
    <property type="project" value="UniProtKB-EC"/>
</dbReference>
<reference evidence="16" key="1">
    <citation type="submission" date="2023-03" db="EMBL/GenBank/DDBJ databases">
        <title>Mating type loci evolution in Malassezia.</title>
        <authorList>
            <person name="Coelho M.A."/>
        </authorList>
    </citation>
    <scope>NUCLEOTIDE SEQUENCE</scope>
    <source>
        <strain evidence="16">CBS 11721</strain>
    </source>
</reference>
<dbReference type="HAMAP" id="MF_00097">
    <property type="entry name" value="TMP_synthase"/>
    <property type="match status" value="1"/>
</dbReference>
<comment type="catalytic activity">
    <reaction evidence="14">
        <text>2-[(2R,5Z)-2-carboxy-4-methylthiazol-5(2H)-ylidene]ethyl phosphate + 4-amino-2-methyl-5-(diphosphooxymethyl)pyrimidine + 2 H(+) = thiamine phosphate + CO2 + diphosphate</text>
        <dbReference type="Rhea" id="RHEA:47844"/>
        <dbReference type="ChEBI" id="CHEBI:15378"/>
        <dbReference type="ChEBI" id="CHEBI:16526"/>
        <dbReference type="ChEBI" id="CHEBI:33019"/>
        <dbReference type="ChEBI" id="CHEBI:37575"/>
        <dbReference type="ChEBI" id="CHEBI:57841"/>
        <dbReference type="ChEBI" id="CHEBI:62899"/>
        <dbReference type="EC" id="2.5.1.3"/>
    </reaction>
</comment>
<evidence type="ECO:0000256" key="2">
    <source>
        <dbReference type="ARBA" id="ARBA00001946"/>
    </source>
</evidence>
<keyword evidence="17" id="KW-1185">Reference proteome</keyword>
<dbReference type="Pfam" id="PF02110">
    <property type="entry name" value="HK"/>
    <property type="match status" value="1"/>
</dbReference>
<dbReference type="GO" id="GO:0009228">
    <property type="term" value="P:thiamine biosynthetic process"/>
    <property type="evidence" value="ECO:0007669"/>
    <property type="project" value="UniProtKB-KW"/>
</dbReference>